<sequence length="180" mass="21108">MNRVKKIGINIIILVFLSFIFLKGFGLYLSPLSAHRDLERTRNYGPSEVIHVEDYNGGKHILGQYDKWFSCNTVKRYLFIFWRYGGNSIGIEMDPTKKINYSYRGGTNDQFVVFGMVNDERIKKVEVILGNGEILTQTEFYEDMFLLAWDTTDKENEKFFQNIYGYDEENVLVFQGRSMD</sequence>
<keyword evidence="1" id="KW-0472">Membrane</keyword>
<protein>
    <submittedName>
        <fullName evidence="2">Uncharacterized protein</fullName>
    </submittedName>
</protein>
<accession>A0A4R3MR60</accession>
<evidence type="ECO:0000256" key="1">
    <source>
        <dbReference type="SAM" id="Phobius"/>
    </source>
</evidence>
<feature type="transmembrane region" description="Helical" evidence="1">
    <location>
        <begin position="7"/>
        <end position="29"/>
    </location>
</feature>
<dbReference type="Proteomes" id="UP000294902">
    <property type="component" value="Unassembled WGS sequence"/>
</dbReference>
<organism evidence="2 3">
    <name type="scientific">Natranaerovirga pectinivora</name>
    <dbReference type="NCBI Taxonomy" id="682400"/>
    <lineage>
        <taxon>Bacteria</taxon>
        <taxon>Bacillati</taxon>
        <taxon>Bacillota</taxon>
        <taxon>Clostridia</taxon>
        <taxon>Lachnospirales</taxon>
        <taxon>Natranaerovirgaceae</taxon>
        <taxon>Natranaerovirga</taxon>
    </lineage>
</organism>
<evidence type="ECO:0000313" key="3">
    <source>
        <dbReference type="Proteomes" id="UP000294902"/>
    </source>
</evidence>
<name>A0A4R3MR60_9FIRM</name>
<keyword evidence="1" id="KW-1133">Transmembrane helix</keyword>
<dbReference type="EMBL" id="SMAL01000003">
    <property type="protein sequence ID" value="TCT15651.1"/>
    <property type="molecule type" value="Genomic_DNA"/>
</dbReference>
<keyword evidence="3" id="KW-1185">Reference proteome</keyword>
<dbReference type="RefSeq" id="WP_243115077.1">
    <property type="nucleotide sequence ID" value="NZ_SMAL01000003.1"/>
</dbReference>
<reference evidence="2 3" key="1">
    <citation type="submission" date="2019-03" db="EMBL/GenBank/DDBJ databases">
        <title>Genomic Encyclopedia of Type Strains, Phase IV (KMG-IV): sequencing the most valuable type-strain genomes for metagenomic binning, comparative biology and taxonomic classification.</title>
        <authorList>
            <person name="Goeker M."/>
        </authorList>
    </citation>
    <scope>NUCLEOTIDE SEQUENCE [LARGE SCALE GENOMIC DNA]</scope>
    <source>
        <strain evidence="2 3">DSM 24629</strain>
    </source>
</reference>
<comment type="caution">
    <text evidence="2">The sequence shown here is derived from an EMBL/GenBank/DDBJ whole genome shotgun (WGS) entry which is preliminary data.</text>
</comment>
<dbReference type="AlphaFoldDB" id="A0A4R3MR60"/>
<keyword evidence="1" id="KW-0812">Transmembrane</keyword>
<gene>
    <name evidence="2" type="ORF">EDC18_103360</name>
</gene>
<proteinExistence type="predicted"/>
<evidence type="ECO:0000313" key="2">
    <source>
        <dbReference type="EMBL" id="TCT15651.1"/>
    </source>
</evidence>